<dbReference type="Proteomes" id="UP001302349">
    <property type="component" value="Chromosome"/>
</dbReference>
<dbReference type="EMBL" id="CP136051">
    <property type="protein sequence ID" value="WOK09157.1"/>
    <property type="molecule type" value="Genomic_DNA"/>
</dbReference>
<evidence type="ECO:0000313" key="1">
    <source>
        <dbReference type="EMBL" id="WOK09157.1"/>
    </source>
</evidence>
<gene>
    <name evidence="1" type="ORF">RT717_10970</name>
</gene>
<evidence type="ECO:0000313" key="2">
    <source>
        <dbReference type="Proteomes" id="UP001302349"/>
    </source>
</evidence>
<keyword evidence="2" id="KW-1185">Reference proteome</keyword>
<reference evidence="1 2" key="1">
    <citation type="journal article" date="2023" name="Microbiol. Resour. Announc.">
        <title>Complete Genome Sequence of Imperialibacter roseus strain P4T.</title>
        <authorList>
            <person name="Tizabi D.R."/>
            <person name="Bachvaroff T."/>
            <person name="Hill R.T."/>
        </authorList>
    </citation>
    <scope>NUCLEOTIDE SEQUENCE [LARGE SCALE GENOMIC DNA]</scope>
    <source>
        <strain evidence="1 2">P4T</strain>
    </source>
</reference>
<accession>A0ABZ0IZP7</accession>
<sequence length="123" mass="14312">MTKRPAIPKAKVTSETSEEEAFQNTVVRPVIKMKHDLLIACTKRYIATKKPDFSLLNTEKKLHYVNSCFEQDHALRSELRGVIIGQFTLQEYERYSAMSNAINKRIVNIIKERMLDHLKFLSN</sequence>
<proteinExistence type="predicted"/>
<protein>
    <recommendedName>
        <fullName evidence="3">Glyoxalase</fullName>
    </recommendedName>
</protein>
<evidence type="ECO:0008006" key="3">
    <source>
        <dbReference type="Google" id="ProtNLM"/>
    </source>
</evidence>
<name>A0ABZ0IZP7_9BACT</name>
<dbReference type="RefSeq" id="WP_317491778.1">
    <property type="nucleotide sequence ID" value="NZ_CP136051.1"/>
</dbReference>
<organism evidence="1 2">
    <name type="scientific">Imperialibacter roseus</name>
    <dbReference type="NCBI Taxonomy" id="1324217"/>
    <lineage>
        <taxon>Bacteria</taxon>
        <taxon>Pseudomonadati</taxon>
        <taxon>Bacteroidota</taxon>
        <taxon>Cytophagia</taxon>
        <taxon>Cytophagales</taxon>
        <taxon>Flammeovirgaceae</taxon>
        <taxon>Imperialibacter</taxon>
    </lineage>
</organism>